<keyword evidence="2" id="KW-1185">Reference proteome</keyword>
<proteinExistence type="predicted"/>
<sequence length="79" mass="8345">MEHETLDTILGTLAGGPRQSDLLTSQPMRVNHGLVVSLSSFTAVGSSPSAFFIFNPPLTPTTTLDMSTPAHKLSAADVY</sequence>
<dbReference type="EMBL" id="AP028921">
    <property type="protein sequence ID" value="BET01548.1"/>
    <property type="molecule type" value="Genomic_DNA"/>
</dbReference>
<organism evidence="1 2">
    <name type="scientific">Nesidiocoris tenuis</name>
    <dbReference type="NCBI Taxonomy" id="355587"/>
    <lineage>
        <taxon>Eukaryota</taxon>
        <taxon>Metazoa</taxon>
        <taxon>Ecdysozoa</taxon>
        <taxon>Arthropoda</taxon>
        <taxon>Hexapoda</taxon>
        <taxon>Insecta</taxon>
        <taxon>Pterygota</taxon>
        <taxon>Neoptera</taxon>
        <taxon>Paraneoptera</taxon>
        <taxon>Hemiptera</taxon>
        <taxon>Heteroptera</taxon>
        <taxon>Panheteroptera</taxon>
        <taxon>Cimicomorpha</taxon>
        <taxon>Miridae</taxon>
        <taxon>Dicyphina</taxon>
        <taxon>Nesidiocoris</taxon>
    </lineage>
</organism>
<evidence type="ECO:0000313" key="1">
    <source>
        <dbReference type="EMBL" id="BET01548.1"/>
    </source>
</evidence>
<gene>
    <name evidence="1" type="ORF">NTJ_14365</name>
</gene>
<dbReference type="Proteomes" id="UP001307889">
    <property type="component" value="Chromosome 13"/>
</dbReference>
<protein>
    <submittedName>
        <fullName evidence="1">Uncharacterized protein</fullName>
    </submittedName>
</protein>
<evidence type="ECO:0000313" key="2">
    <source>
        <dbReference type="Proteomes" id="UP001307889"/>
    </source>
</evidence>
<name>A0ABN7BAX1_9HEMI</name>
<reference evidence="1 2" key="1">
    <citation type="submission" date="2023-09" db="EMBL/GenBank/DDBJ databases">
        <title>Nesidiocoris tenuis whole genome shotgun sequence.</title>
        <authorList>
            <person name="Shibata T."/>
            <person name="Shimoda M."/>
            <person name="Kobayashi T."/>
            <person name="Uehara T."/>
        </authorList>
    </citation>
    <scope>NUCLEOTIDE SEQUENCE [LARGE SCALE GENOMIC DNA]</scope>
    <source>
        <strain evidence="1 2">Japan</strain>
    </source>
</reference>
<accession>A0ABN7BAX1</accession>